<reference evidence="1 2" key="1">
    <citation type="submission" date="2024-02" db="EMBL/GenBank/DDBJ databases">
        <authorList>
            <person name="Vignale AGUSTIN F."/>
            <person name="Sosa J E."/>
            <person name="Modenutti C."/>
        </authorList>
    </citation>
    <scope>NUCLEOTIDE SEQUENCE [LARGE SCALE GENOMIC DNA]</scope>
</reference>
<accession>A0ABC8SGH3</accession>
<dbReference type="Proteomes" id="UP001642360">
    <property type="component" value="Unassembled WGS sequence"/>
</dbReference>
<keyword evidence="2" id="KW-1185">Reference proteome</keyword>
<dbReference type="EMBL" id="CAUOFW020002835">
    <property type="protein sequence ID" value="CAK9156288.1"/>
    <property type="molecule type" value="Genomic_DNA"/>
</dbReference>
<protein>
    <submittedName>
        <fullName evidence="1">Uncharacterized protein</fullName>
    </submittedName>
</protein>
<sequence length="119" mass="11955">MEGGVNAVGGAHGAGVEGGYIVGSSVEGVMGMGSIGDDEGGMGNFLGTNQSQGGAHGELGGTSGNGLCILVNGGYLDALGNASRGSGTLGNSRKHVDNHLDERIIKEGYSRYWKRQKAS</sequence>
<name>A0ABC8SGH3_9AQUA</name>
<evidence type="ECO:0000313" key="1">
    <source>
        <dbReference type="EMBL" id="CAK9156288.1"/>
    </source>
</evidence>
<organism evidence="1 2">
    <name type="scientific">Ilex paraguariensis</name>
    <name type="common">yerba mate</name>
    <dbReference type="NCBI Taxonomy" id="185542"/>
    <lineage>
        <taxon>Eukaryota</taxon>
        <taxon>Viridiplantae</taxon>
        <taxon>Streptophyta</taxon>
        <taxon>Embryophyta</taxon>
        <taxon>Tracheophyta</taxon>
        <taxon>Spermatophyta</taxon>
        <taxon>Magnoliopsida</taxon>
        <taxon>eudicotyledons</taxon>
        <taxon>Gunneridae</taxon>
        <taxon>Pentapetalae</taxon>
        <taxon>asterids</taxon>
        <taxon>campanulids</taxon>
        <taxon>Aquifoliales</taxon>
        <taxon>Aquifoliaceae</taxon>
        <taxon>Ilex</taxon>
    </lineage>
</organism>
<gene>
    <name evidence="1" type="ORF">ILEXP_LOCUS24793</name>
</gene>
<proteinExistence type="predicted"/>
<dbReference type="AlphaFoldDB" id="A0ABC8SGH3"/>
<evidence type="ECO:0000313" key="2">
    <source>
        <dbReference type="Proteomes" id="UP001642360"/>
    </source>
</evidence>
<comment type="caution">
    <text evidence="1">The sequence shown here is derived from an EMBL/GenBank/DDBJ whole genome shotgun (WGS) entry which is preliminary data.</text>
</comment>